<dbReference type="Proteomes" id="UP001210261">
    <property type="component" value="Unassembled WGS sequence"/>
</dbReference>
<proteinExistence type="predicted"/>
<keyword evidence="2" id="KW-1003">Cell membrane</keyword>
<accession>A0ABT4VDI5</accession>
<keyword evidence="5 6" id="KW-0472">Membrane</keyword>
<feature type="transmembrane region" description="Helical" evidence="6">
    <location>
        <begin position="216"/>
        <end position="239"/>
    </location>
</feature>
<dbReference type="PANTHER" id="PTHR32322">
    <property type="entry name" value="INNER MEMBRANE TRANSPORTER"/>
    <property type="match status" value="1"/>
</dbReference>
<keyword evidence="4 6" id="KW-1133">Transmembrane helix</keyword>
<dbReference type="SUPFAM" id="SSF103481">
    <property type="entry name" value="Multidrug resistance efflux transporter EmrE"/>
    <property type="match status" value="2"/>
</dbReference>
<evidence type="ECO:0000313" key="8">
    <source>
        <dbReference type="EMBL" id="MDA3968762.1"/>
    </source>
</evidence>
<evidence type="ECO:0000256" key="5">
    <source>
        <dbReference type="ARBA" id="ARBA00023136"/>
    </source>
</evidence>
<comment type="subcellular location">
    <subcellularLocation>
        <location evidence="1">Cell membrane</location>
        <topology evidence="1">Multi-pass membrane protein</topology>
    </subcellularLocation>
</comment>
<feature type="transmembrane region" description="Helical" evidence="6">
    <location>
        <begin position="155"/>
        <end position="175"/>
    </location>
</feature>
<organism evidence="8 9">
    <name type="scientific">Helicobacter ibis</name>
    <dbReference type="NCBI Taxonomy" id="2962633"/>
    <lineage>
        <taxon>Bacteria</taxon>
        <taxon>Pseudomonadati</taxon>
        <taxon>Campylobacterota</taxon>
        <taxon>Epsilonproteobacteria</taxon>
        <taxon>Campylobacterales</taxon>
        <taxon>Helicobacteraceae</taxon>
        <taxon>Helicobacter</taxon>
    </lineage>
</organism>
<sequence>MELESKRQSGLWFAALMVIAMIFWGSSWPASKILTSYTSADIVTFWRFFFAFVASIPIVVILRINLKLDSHSFKLLLLSSLCNGLYSILYFFALNLGSAGRGGVLVTTLTPVFAYLIFFMLSKNHRNPKTNEMLGLMLGIIAGICLLDLPNSHAFSAFNVIFVICAIDWAILSIICQKVRIHPIAINFYNSLFSCILYIPIFIFRDNVLFIFDYDVQFWVMMFVVSILSTAIGTSIYYMGILYVGATKASTFPLLVPFTALLSSYFILGEIPSVLTLFGGTLAIVAIYLINLYKPYHIAQVFKKFRN</sequence>
<dbReference type="PANTHER" id="PTHR32322:SF18">
    <property type="entry name" value="S-ADENOSYLMETHIONINE_S-ADENOSYLHOMOCYSTEINE TRANSPORTER"/>
    <property type="match status" value="1"/>
</dbReference>
<dbReference type="InterPro" id="IPR050638">
    <property type="entry name" value="AA-Vitamin_Transporters"/>
</dbReference>
<comment type="caution">
    <text evidence="8">The sequence shown here is derived from an EMBL/GenBank/DDBJ whole genome shotgun (WGS) entry which is preliminary data.</text>
</comment>
<feature type="transmembrane region" description="Helical" evidence="6">
    <location>
        <begin position="42"/>
        <end position="63"/>
    </location>
</feature>
<gene>
    <name evidence="8" type="ORF">PF021_03625</name>
</gene>
<evidence type="ECO:0000313" key="9">
    <source>
        <dbReference type="Proteomes" id="UP001210261"/>
    </source>
</evidence>
<dbReference type="InterPro" id="IPR000620">
    <property type="entry name" value="EamA_dom"/>
</dbReference>
<feature type="transmembrane region" description="Helical" evidence="6">
    <location>
        <begin position="75"/>
        <end position="93"/>
    </location>
</feature>
<feature type="transmembrane region" description="Helical" evidence="6">
    <location>
        <begin position="133"/>
        <end position="149"/>
    </location>
</feature>
<keyword evidence="9" id="KW-1185">Reference proteome</keyword>
<reference evidence="8 9" key="1">
    <citation type="submission" date="2023-01" db="EMBL/GenBank/DDBJ databases">
        <title>Description of Helicobacter ibis sp. nov. isolated from faecal droppings of black-faced ibis (Theristicus melanopis).</title>
        <authorList>
            <person name="Lopez-Cantillo M."/>
            <person name="Vidal-Veuthey B."/>
            <person name="Mella A."/>
            <person name="De La Haba R."/>
            <person name="Collado L."/>
        </authorList>
    </citation>
    <scope>NUCLEOTIDE SEQUENCE [LARGE SCALE GENOMIC DNA]</scope>
    <source>
        <strain evidence="8 9">A82</strain>
    </source>
</reference>
<feature type="transmembrane region" description="Helical" evidence="6">
    <location>
        <begin position="274"/>
        <end position="293"/>
    </location>
</feature>
<evidence type="ECO:0000256" key="4">
    <source>
        <dbReference type="ARBA" id="ARBA00022989"/>
    </source>
</evidence>
<feature type="domain" description="EamA" evidence="7">
    <location>
        <begin position="14"/>
        <end position="142"/>
    </location>
</feature>
<evidence type="ECO:0000256" key="1">
    <source>
        <dbReference type="ARBA" id="ARBA00004651"/>
    </source>
</evidence>
<feature type="transmembrane region" description="Helical" evidence="6">
    <location>
        <begin position="251"/>
        <end position="268"/>
    </location>
</feature>
<dbReference type="Pfam" id="PF00892">
    <property type="entry name" value="EamA"/>
    <property type="match status" value="2"/>
</dbReference>
<evidence type="ECO:0000256" key="2">
    <source>
        <dbReference type="ARBA" id="ARBA00022475"/>
    </source>
</evidence>
<dbReference type="EMBL" id="JAQHXR010000002">
    <property type="protein sequence ID" value="MDA3968762.1"/>
    <property type="molecule type" value="Genomic_DNA"/>
</dbReference>
<keyword evidence="3 6" id="KW-0812">Transmembrane</keyword>
<feature type="transmembrane region" description="Helical" evidence="6">
    <location>
        <begin position="187"/>
        <end position="204"/>
    </location>
</feature>
<name>A0ABT4VDI5_9HELI</name>
<feature type="transmembrane region" description="Helical" evidence="6">
    <location>
        <begin position="12"/>
        <end position="30"/>
    </location>
</feature>
<evidence type="ECO:0000259" key="7">
    <source>
        <dbReference type="Pfam" id="PF00892"/>
    </source>
</evidence>
<evidence type="ECO:0000256" key="6">
    <source>
        <dbReference type="SAM" id="Phobius"/>
    </source>
</evidence>
<protein>
    <submittedName>
        <fullName evidence="8">DMT family transporter</fullName>
    </submittedName>
</protein>
<feature type="transmembrane region" description="Helical" evidence="6">
    <location>
        <begin position="99"/>
        <end position="121"/>
    </location>
</feature>
<dbReference type="InterPro" id="IPR037185">
    <property type="entry name" value="EmrE-like"/>
</dbReference>
<feature type="domain" description="EamA" evidence="7">
    <location>
        <begin position="161"/>
        <end position="291"/>
    </location>
</feature>
<dbReference type="RefSeq" id="WP_271021058.1">
    <property type="nucleotide sequence ID" value="NZ_JAQHXR010000002.1"/>
</dbReference>
<evidence type="ECO:0000256" key="3">
    <source>
        <dbReference type="ARBA" id="ARBA00022692"/>
    </source>
</evidence>